<protein>
    <recommendedName>
        <fullName evidence="4">Transposase</fullName>
    </recommendedName>
</protein>
<evidence type="ECO:0008006" key="4">
    <source>
        <dbReference type="Google" id="ProtNLM"/>
    </source>
</evidence>
<dbReference type="EMBL" id="JAHLKM010000005">
    <property type="protein sequence ID" value="MCQ4333128.1"/>
    <property type="molecule type" value="Genomic_DNA"/>
</dbReference>
<dbReference type="RefSeq" id="WP_256029147.1">
    <property type="nucleotide sequence ID" value="NZ_JAHLKM010000005.1"/>
</dbReference>
<accession>A0A9R1CQD2</accession>
<evidence type="ECO:0000256" key="1">
    <source>
        <dbReference type="SAM" id="MobiDB-lite"/>
    </source>
</evidence>
<evidence type="ECO:0000313" key="2">
    <source>
        <dbReference type="EMBL" id="MCQ4333128.1"/>
    </source>
</evidence>
<name>A0A9R1CQD2_9EURY</name>
<organism evidence="2 3">
    <name type="scientific">Natronomonas aquatica</name>
    <dbReference type="NCBI Taxonomy" id="2841590"/>
    <lineage>
        <taxon>Archaea</taxon>
        <taxon>Methanobacteriati</taxon>
        <taxon>Methanobacteriota</taxon>
        <taxon>Stenosarchaea group</taxon>
        <taxon>Halobacteria</taxon>
        <taxon>Halobacteriales</taxon>
        <taxon>Natronomonadaceae</taxon>
        <taxon>Natronomonas</taxon>
    </lineage>
</organism>
<sequence length="60" mass="6873">MEDVLALYHEPYDETRPVVYFDESNKELHKEVRDPLPAARERSLGTTTPTNGMAHAISSW</sequence>
<reference evidence="2" key="1">
    <citation type="journal article" date="2023" name="Front. Microbiol.">
        <title>Genomic-based phylogenetic and metabolic analyses of the genus Natronomonas, and description of Natronomonas aquatica sp. nov.</title>
        <authorList>
            <person name="Garcia-Roldan A."/>
            <person name="Duran-Viseras A."/>
            <person name="de la Haba R.R."/>
            <person name="Corral P."/>
            <person name="Sanchez-Porro C."/>
            <person name="Ventosa A."/>
        </authorList>
    </citation>
    <scope>NUCLEOTIDE SEQUENCE</scope>
    <source>
        <strain evidence="2">F2-12</strain>
    </source>
</reference>
<dbReference type="Proteomes" id="UP001139494">
    <property type="component" value="Unassembled WGS sequence"/>
</dbReference>
<evidence type="ECO:0000313" key="3">
    <source>
        <dbReference type="Proteomes" id="UP001139494"/>
    </source>
</evidence>
<dbReference type="AlphaFoldDB" id="A0A9R1CQD2"/>
<feature type="region of interest" description="Disordered" evidence="1">
    <location>
        <begin position="36"/>
        <end position="60"/>
    </location>
</feature>
<keyword evidence="3" id="KW-1185">Reference proteome</keyword>
<gene>
    <name evidence="2" type="ORF">KM295_06435</name>
</gene>
<comment type="caution">
    <text evidence="2">The sequence shown here is derived from an EMBL/GenBank/DDBJ whole genome shotgun (WGS) entry which is preliminary data.</text>
</comment>
<proteinExistence type="predicted"/>